<organism evidence="1 2">
    <name type="scientific">Leucobacter soli</name>
    <dbReference type="NCBI Taxonomy" id="2812850"/>
    <lineage>
        <taxon>Bacteria</taxon>
        <taxon>Bacillati</taxon>
        <taxon>Actinomycetota</taxon>
        <taxon>Actinomycetes</taxon>
        <taxon>Micrococcales</taxon>
        <taxon>Microbacteriaceae</taxon>
        <taxon>Leucobacter</taxon>
    </lineage>
</organism>
<comment type="caution">
    <text evidence="1">The sequence shown here is derived from an EMBL/GenBank/DDBJ whole genome shotgun (WGS) entry which is preliminary data.</text>
</comment>
<name>A0A916JWX2_9MICO</name>
<evidence type="ECO:0000313" key="2">
    <source>
        <dbReference type="Proteomes" id="UP000693892"/>
    </source>
</evidence>
<proteinExistence type="predicted"/>
<evidence type="ECO:0000313" key="1">
    <source>
        <dbReference type="EMBL" id="CAG7607190.1"/>
    </source>
</evidence>
<sequence length="39" mass="4232">MCARITCPTCGKPTWAGCGNHIEEALRGVPEDERCHCDA</sequence>
<dbReference type="PANTHER" id="PTHR34724:SF2">
    <property type="entry name" value="OS12G0596101 PROTEIN"/>
    <property type="match status" value="1"/>
</dbReference>
<protein>
    <submittedName>
        <fullName evidence="1">Uncharacterized protein</fullName>
    </submittedName>
</protein>
<dbReference type="AlphaFoldDB" id="A0A916JWX2"/>
<reference evidence="1" key="1">
    <citation type="submission" date="2021-06" db="EMBL/GenBank/DDBJ databases">
        <authorList>
            <person name="Criscuolo A."/>
        </authorList>
    </citation>
    <scope>NUCLEOTIDE SEQUENCE</scope>
    <source>
        <strain evidence="1">CIP111803</strain>
    </source>
</reference>
<keyword evidence="2" id="KW-1185">Reference proteome</keyword>
<gene>
    <name evidence="1" type="ORF">LEUCIP111803_00998</name>
</gene>
<dbReference type="EMBL" id="CAJVAP010000009">
    <property type="protein sequence ID" value="CAG7607190.1"/>
    <property type="molecule type" value="Genomic_DNA"/>
</dbReference>
<accession>A0A916JWX2</accession>
<dbReference type="PANTHER" id="PTHR34724">
    <property type="entry name" value="OS12G0596101 PROTEIN"/>
    <property type="match status" value="1"/>
</dbReference>
<dbReference type="Proteomes" id="UP000693892">
    <property type="component" value="Unassembled WGS sequence"/>
</dbReference>